<dbReference type="RefSeq" id="WP_013147491.1">
    <property type="nucleotide sequence ID" value="NC_014207.1"/>
</dbReference>
<evidence type="ECO:0000256" key="1">
    <source>
        <dbReference type="SAM" id="SignalP"/>
    </source>
</evidence>
<name>D7DPD1_METV0</name>
<protein>
    <submittedName>
        <fullName evidence="2">Cytochrome c class I</fullName>
    </submittedName>
</protein>
<feature type="signal peptide" evidence="1">
    <location>
        <begin position="1"/>
        <end position="36"/>
    </location>
</feature>
<dbReference type="AlphaFoldDB" id="D7DPD1"/>
<dbReference type="KEGG" id="meh:M301_0791"/>
<reference evidence="2 3" key="2">
    <citation type="journal article" date="2011" name="J. Bacteriol.">
        <title>Genomes of three methylotrophs from a single niche uncover genetic and metabolic divergence of Methylophilaceae.</title>
        <authorList>
            <person name="Lapidus A."/>
            <person name="Clum A."/>
            <person name="Labutti K."/>
            <person name="Kaluzhnaya M.G."/>
            <person name="Lim S."/>
            <person name="Beck D.A."/>
            <person name="Glavina Del Rio T."/>
            <person name="Nolan M."/>
            <person name="Mavromatis K."/>
            <person name="Huntemann M."/>
            <person name="Lucas S."/>
            <person name="Lidstrom M.E."/>
            <person name="Ivanova N."/>
            <person name="Chistoserdova L."/>
        </authorList>
    </citation>
    <scope>NUCLEOTIDE SEQUENCE [LARGE SCALE GENOMIC DNA]</scope>
    <source>
        <strain evidence="2 3">301</strain>
    </source>
</reference>
<dbReference type="STRING" id="666681.M301_0791"/>
<evidence type="ECO:0000313" key="3">
    <source>
        <dbReference type="Proteomes" id="UP000000383"/>
    </source>
</evidence>
<dbReference type="GO" id="GO:0020037">
    <property type="term" value="F:heme binding"/>
    <property type="evidence" value="ECO:0007669"/>
    <property type="project" value="InterPro"/>
</dbReference>
<keyword evidence="3" id="KW-1185">Reference proteome</keyword>
<dbReference type="SUPFAM" id="SSF46626">
    <property type="entry name" value="Cytochrome c"/>
    <property type="match status" value="1"/>
</dbReference>
<evidence type="ECO:0000313" key="2">
    <source>
        <dbReference type="EMBL" id="ADI29175.1"/>
    </source>
</evidence>
<sequence length="145" mass="15639" precursor="true">MKPIKETWFKNAWFKNKAFVALLLTTSVCTPLIGNAAEVSAFSDVQNIHIRQLAASCAACHGTQGNSVAANSDDGANAVLAGMASTEFTEKMLGFKDGSRKATVMHHHAKGLTVDEINQLAVHFSQQKRVITTALKSQTLKADHE</sequence>
<keyword evidence="1" id="KW-0732">Signal</keyword>
<dbReference type="InterPro" id="IPR036909">
    <property type="entry name" value="Cyt_c-like_dom_sf"/>
</dbReference>
<organism evidence="2 3">
    <name type="scientific">Methylotenera versatilis (strain 301)</name>
    <dbReference type="NCBI Taxonomy" id="666681"/>
    <lineage>
        <taxon>Bacteria</taxon>
        <taxon>Pseudomonadati</taxon>
        <taxon>Pseudomonadota</taxon>
        <taxon>Betaproteobacteria</taxon>
        <taxon>Nitrosomonadales</taxon>
        <taxon>Methylophilaceae</taxon>
        <taxon>Methylotenera</taxon>
    </lineage>
</organism>
<proteinExistence type="predicted"/>
<reference evidence="3" key="1">
    <citation type="submission" date="2010-05" db="EMBL/GenBank/DDBJ databases">
        <title>Complete sequence of Methylotenera sp. 301.</title>
        <authorList>
            <person name="Lucas S."/>
            <person name="Copeland A."/>
            <person name="Lapidus A."/>
            <person name="Cheng J.-F."/>
            <person name="Bruce D."/>
            <person name="Goodwin L."/>
            <person name="Pitluck S."/>
            <person name="Clum A."/>
            <person name="Land M."/>
            <person name="Hauser L."/>
            <person name="Kyrpides N."/>
            <person name="Ivanova N."/>
            <person name="Chistoservova L."/>
            <person name="Kalyuzhnaya M."/>
            <person name="Woyke T."/>
        </authorList>
    </citation>
    <scope>NUCLEOTIDE SEQUENCE [LARGE SCALE GENOMIC DNA]</scope>
    <source>
        <strain evidence="3">301</strain>
    </source>
</reference>
<dbReference type="Proteomes" id="UP000000383">
    <property type="component" value="Chromosome"/>
</dbReference>
<dbReference type="Gene3D" id="1.10.760.10">
    <property type="entry name" value="Cytochrome c-like domain"/>
    <property type="match status" value="1"/>
</dbReference>
<dbReference type="eggNOG" id="COG2863">
    <property type="taxonomic scope" value="Bacteria"/>
</dbReference>
<feature type="chain" id="PRO_5003094868" evidence="1">
    <location>
        <begin position="37"/>
        <end position="145"/>
    </location>
</feature>
<gene>
    <name evidence="2" type="ordered locus">M301_0791</name>
</gene>
<dbReference type="EMBL" id="CP002056">
    <property type="protein sequence ID" value="ADI29175.1"/>
    <property type="molecule type" value="Genomic_DNA"/>
</dbReference>
<accession>D7DPD1</accession>
<dbReference type="GO" id="GO:0009055">
    <property type="term" value="F:electron transfer activity"/>
    <property type="evidence" value="ECO:0007669"/>
    <property type="project" value="InterPro"/>
</dbReference>
<dbReference type="HOGENOM" id="CLU_128253_2_2_4"/>